<proteinExistence type="predicted"/>
<gene>
    <name evidence="1" type="ORF">EDC30_103335</name>
</gene>
<dbReference type="EMBL" id="SLZQ01000003">
    <property type="protein sequence ID" value="TCS38043.1"/>
    <property type="molecule type" value="Genomic_DNA"/>
</dbReference>
<sequence>MSPCLDPAAAGIRCYIDIRMCEPLWKNEMSYREEDFANMLSGWIGVEGHIGYLAELDPTHVPAPLASLSMNNTPQTAQAYRVPSLPHLFAASAAAPALLELDPTH</sequence>
<evidence type="ECO:0000313" key="1">
    <source>
        <dbReference type="EMBL" id="TCS38043.1"/>
    </source>
</evidence>
<dbReference type="AlphaFoldDB" id="A0A4R3HZC2"/>
<evidence type="ECO:0000313" key="2">
    <source>
        <dbReference type="Proteomes" id="UP000295382"/>
    </source>
</evidence>
<protein>
    <submittedName>
        <fullName evidence="1">Uncharacterized protein</fullName>
    </submittedName>
</protein>
<dbReference type="Proteomes" id="UP000295382">
    <property type="component" value="Unassembled WGS sequence"/>
</dbReference>
<accession>A0A4R3HZC2</accession>
<name>A0A4R3HZC2_PAULE</name>
<comment type="caution">
    <text evidence="1">The sequence shown here is derived from an EMBL/GenBank/DDBJ whole genome shotgun (WGS) entry which is preliminary data.</text>
</comment>
<organism evidence="1 2">
    <name type="scientific">Paucimonas lemoignei</name>
    <name type="common">Pseudomonas lemoignei</name>
    <dbReference type="NCBI Taxonomy" id="29443"/>
    <lineage>
        <taxon>Bacteria</taxon>
        <taxon>Pseudomonadati</taxon>
        <taxon>Pseudomonadota</taxon>
        <taxon>Betaproteobacteria</taxon>
        <taxon>Burkholderiales</taxon>
        <taxon>Burkholderiaceae</taxon>
        <taxon>Paucimonas</taxon>
    </lineage>
</organism>
<reference evidence="1 2" key="1">
    <citation type="submission" date="2019-03" db="EMBL/GenBank/DDBJ databases">
        <title>Genomic Encyclopedia of Type Strains, Phase IV (KMG-IV): sequencing the most valuable type-strain genomes for metagenomic binning, comparative biology and taxonomic classification.</title>
        <authorList>
            <person name="Goeker M."/>
        </authorList>
    </citation>
    <scope>NUCLEOTIDE SEQUENCE [LARGE SCALE GENOMIC DNA]</scope>
    <source>
        <strain evidence="1 2">DSM 7445</strain>
    </source>
</reference>
<keyword evidence="2" id="KW-1185">Reference proteome</keyword>